<keyword evidence="1 3" id="KW-0597">Phosphoprotein</keyword>
<dbReference type="AlphaFoldDB" id="A0A076NNV8"/>
<feature type="modified residue" description="4-aspartylphosphate" evidence="3">
    <location>
        <position position="58"/>
    </location>
</feature>
<name>A0A076NNV8_9CORY</name>
<evidence type="ECO:0000256" key="1">
    <source>
        <dbReference type="ARBA" id="ARBA00022553"/>
    </source>
</evidence>
<dbReference type="STRING" id="156978.CIMIT_00855"/>
<dbReference type="PRINTS" id="PR00038">
    <property type="entry name" value="HTHLUXR"/>
</dbReference>
<evidence type="ECO:0000313" key="7">
    <source>
        <dbReference type="EMBL" id="SNV55216.1"/>
    </source>
</evidence>
<dbReference type="Proteomes" id="UP000028780">
    <property type="component" value="Chromosome"/>
</dbReference>
<dbReference type="Pfam" id="PF00072">
    <property type="entry name" value="Response_reg"/>
    <property type="match status" value="1"/>
</dbReference>
<dbReference type="InterPro" id="IPR011006">
    <property type="entry name" value="CheY-like_superfamily"/>
</dbReference>
<dbReference type="RefSeq" id="WP_038587828.1">
    <property type="nucleotide sequence ID" value="NZ_CP009211.1"/>
</dbReference>
<feature type="domain" description="Response regulatory" evidence="5">
    <location>
        <begin position="3"/>
        <end position="120"/>
    </location>
</feature>
<accession>A0A076NNV8</accession>
<dbReference type="InterPro" id="IPR016032">
    <property type="entry name" value="Sig_transdc_resp-reg_C-effctor"/>
</dbReference>
<dbReference type="GO" id="GO:0000160">
    <property type="term" value="P:phosphorelay signal transduction system"/>
    <property type="evidence" value="ECO:0007669"/>
    <property type="project" value="InterPro"/>
</dbReference>
<protein>
    <submittedName>
        <fullName evidence="6">LuxR family transcriptional regulator</fullName>
    </submittedName>
    <submittedName>
        <fullName evidence="7">Two-component response regulator</fullName>
    </submittedName>
</protein>
<evidence type="ECO:0000313" key="8">
    <source>
        <dbReference type="Proteomes" id="UP000028780"/>
    </source>
</evidence>
<dbReference type="PROSITE" id="PS50110">
    <property type="entry name" value="RESPONSE_REGULATORY"/>
    <property type="match status" value="1"/>
</dbReference>
<reference evidence="7 9" key="2">
    <citation type="submission" date="2017-06" db="EMBL/GenBank/DDBJ databases">
        <authorList>
            <consortium name="Pathogen Informatics"/>
        </authorList>
    </citation>
    <scope>NUCLEOTIDE SEQUENCE [LARGE SCALE GENOMIC DNA]</scope>
    <source>
        <strain evidence="7 9">NCTC13015</strain>
    </source>
</reference>
<dbReference type="GO" id="GO:0006355">
    <property type="term" value="P:regulation of DNA-templated transcription"/>
    <property type="evidence" value="ECO:0007669"/>
    <property type="project" value="InterPro"/>
</dbReference>
<dbReference type="Proteomes" id="UP000215374">
    <property type="component" value="Chromosome 1"/>
</dbReference>
<dbReference type="InterPro" id="IPR036388">
    <property type="entry name" value="WH-like_DNA-bd_sf"/>
</dbReference>
<evidence type="ECO:0000259" key="5">
    <source>
        <dbReference type="PROSITE" id="PS50110"/>
    </source>
</evidence>
<dbReference type="SMART" id="SM00421">
    <property type="entry name" value="HTH_LUXR"/>
    <property type="match status" value="1"/>
</dbReference>
<organism evidence="6 8">
    <name type="scientific">Corynebacterium imitans</name>
    <dbReference type="NCBI Taxonomy" id="156978"/>
    <lineage>
        <taxon>Bacteria</taxon>
        <taxon>Bacillati</taxon>
        <taxon>Actinomycetota</taxon>
        <taxon>Actinomycetes</taxon>
        <taxon>Mycobacteriales</taxon>
        <taxon>Corynebacteriaceae</taxon>
        <taxon>Corynebacterium</taxon>
    </lineage>
</organism>
<dbReference type="SMART" id="SM00448">
    <property type="entry name" value="REC"/>
    <property type="match status" value="1"/>
</dbReference>
<dbReference type="SUPFAM" id="SSF52172">
    <property type="entry name" value="CheY-like"/>
    <property type="match status" value="1"/>
</dbReference>
<evidence type="ECO:0000256" key="2">
    <source>
        <dbReference type="ARBA" id="ARBA00023125"/>
    </source>
</evidence>
<dbReference type="Gene3D" id="3.40.50.2300">
    <property type="match status" value="1"/>
</dbReference>
<dbReference type="Pfam" id="PF00196">
    <property type="entry name" value="GerE"/>
    <property type="match status" value="1"/>
</dbReference>
<keyword evidence="2" id="KW-0238">DNA-binding</keyword>
<dbReference type="InterPro" id="IPR058245">
    <property type="entry name" value="NreC/VraR/RcsB-like_REC"/>
</dbReference>
<dbReference type="EMBL" id="LT906467">
    <property type="protein sequence ID" value="SNV55216.1"/>
    <property type="molecule type" value="Genomic_DNA"/>
</dbReference>
<evidence type="ECO:0000313" key="9">
    <source>
        <dbReference type="Proteomes" id="UP000215374"/>
    </source>
</evidence>
<dbReference type="PANTHER" id="PTHR43214:SF42">
    <property type="entry name" value="TRANSCRIPTIONAL REGULATORY PROTEIN DESR"/>
    <property type="match status" value="1"/>
</dbReference>
<dbReference type="CDD" id="cd17535">
    <property type="entry name" value="REC_NarL-like"/>
    <property type="match status" value="1"/>
</dbReference>
<dbReference type="Gene3D" id="1.10.10.10">
    <property type="entry name" value="Winged helix-like DNA-binding domain superfamily/Winged helix DNA-binding domain"/>
    <property type="match status" value="1"/>
</dbReference>
<dbReference type="HOGENOM" id="CLU_000445_90_10_11"/>
<dbReference type="InterPro" id="IPR039420">
    <property type="entry name" value="WalR-like"/>
</dbReference>
<evidence type="ECO:0000256" key="3">
    <source>
        <dbReference type="PROSITE-ProRule" id="PRU00169"/>
    </source>
</evidence>
<gene>
    <name evidence="7" type="primary">vraR_1</name>
    <name evidence="6" type="ORF">CIMIT_00855</name>
    <name evidence="7" type="ORF">SAMEA4535761_00237</name>
</gene>
<dbReference type="SUPFAM" id="SSF46894">
    <property type="entry name" value="C-terminal effector domain of the bipartite response regulators"/>
    <property type="match status" value="1"/>
</dbReference>
<dbReference type="PROSITE" id="PS50043">
    <property type="entry name" value="HTH_LUXR_2"/>
    <property type="match status" value="1"/>
</dbReference>
<keyword evidence="8" id="KW-1185">Reference proteome</keyword>
<dbReference type="KEGG" id="cii:CIMIT_00855"/>
<sequence>MIRVVLVDDETLVADSLATLIGLEEDIDVVHVAYSGADLLAWWEALPAAARPDVVVTDLQLGAGEADGIALASLIDAHVVVVTSHARPNVVRRALDSKVLGILPKTAAAGELAAAVRAAEAGKRYVDPELAAATIAAGESPLTEREAEVLELVGKGGSIEAIAAAAHLAAGTTRNYISSAIAKTGAENRFEAYTIARERGWV</sequence>
<dbReference type="EMBL" id="CP009211">
    <property type="protein sequence ID" value="AIJ32657.1"/>
    <property type="molecule type" value="Genomic_DNA"/>
</dbReference>
<reference evidence="6 8" key="1">
    <citation type="submission" date="2014-08" db="EMBL/GenBank/DDBJ databases">
        <title>Complete genome sequence of Corynebacterium imitans DSM 44264, isolated from a five-month-old boy with suspected pharyngeal diphtheria.</title>
        <authorList>
            <person name="Mollmann S."/>
            <person name="Albersmeier A."/>
            <person name="Ruckert C."/>
            <person name="Tauch A."/>
        </authorList>
    </citation>
    <scope>NUCLEOTIDE SEQUENCE [LARGE SCALE GENOMIC DNA]</scope>
    <source>
        <strain evidence="6 8">DSM 44264</strain>
    </source>
</reference>
<dbReference type="eggNOG" id="COG2197">
    <property type="taxonomic scope" value="Bacteria"/>
</dbReference>
<feature type="domain" description="HTH luxR-type" evidence="4">
    <location>
        <begin position="135"/>
        <end position="200"/>
    </location>
</feature>
<dbReference type="InterPro" id="IPR000792">
    <property type="entry name" value="Tscrpt_reg_LuxR_C"/>
</dbReference>
<evidence type="ECO:0000259" key="4">
    <source>
        <dbReference type="PROSITE" id="PS50043"/>
    </source>
</evidence>
<dbReference type="GO" id="GO:0003677">
    <property type="term" value="F:DNA binding"/>
    <property type="evidence" value="ECO:0007669"/>
    <property type="project" value="UniProtKB-KW"/>
</dbReference>
<dbReference type="OrthoDB" id="9808843at2"/>
<dbReference type="InterPro" id="IPR001789">
    <property type="entry name" value="Sig_transdc_resp-reg_receiver"/>
</dbReference>
<proteinExistence type="predicted"/>
<evidence type="ECO:0000313" key="6">
    <source>
        <dbReference type="EMBL" id="AIJ32657.1"/>
    </source>
</evidence>
<dbReference type="PANTHER" id="PTHR43214">
    <property type="entry name" value="TWO-COMPONENT RESPONSE REGULATOR"/>
    <property type="match status" value="1"/>
</dbReference>